<feature type="transmembrane region" description="Helical" evidence="6">
    <location>
        <begin position="263"/>
        <end position="284"/>
    </location>
</feature>
<keyword evidence="5 6" id="KW-0472">Membrane</keyword>
<comment type="subcellular location">
    <subcellularLocation>
        <location evidence="1">Cell membrane</location>
        <topology evidence="1">Multi-pass membrane protein</topology>
    </subcellularLocation>
</comment>
<reference evidence="7 8" key="1">
    <citation type="journal article" date="2019" name="Int. J. Syst. Evol. Microbiol.">
        <title>The Global Catalogue of Microorganisms (GCM) 10K type strain sequencing project: providing services to taxonomists for standard genome sequencing and annotation.</title>
        <authorList>
            <consortium name="The Broad Institute Genomics Platform"/>
            <consortium name="The Broad Institute Genome Sequencing Center for Infectious Disease"/>
            <person name="Wu L."/>
            <person name="Ma J."/>
        </authorList>
    </citation>
    <scope>NUCLEOTIDE SEQUENCE [LARGE SCALE GENOMIC DNA]</scope>
    <source>
        <strain evidence="7 8">JCM 3367</strain>
    </source>
</reference>
<evidence type="ECO:0000313" key="8">
    <source>
        <dbReference type="Proteomes" id="UP001499978"/>
    </source>
</evidence>
<feature type="transmembrane region" description="Helical" evidence="6">
    <location>
        <begin position="55"/>
        <end position="80"/>
    </location>
</feature>
<keyword evidence="4 6" id="KW-1133">Transmembrane helix</keyword>
<dbReference type="PANTHER" id="PTHR23513">
    <property type="entry name" value="INTEGRAL MEMBRANE EFFLUX PROTEIN-RELATED"/>
    <property type="match status" value="1"/>
</dbReference>
<dbReference type="InterPro" id="IPR011701">
    <property type="entry name" value="MFS"/>
</dbReference>
<dbReference type="Gene3D" id="1.20.1250.20">
    <property type="entry name" value="MFS general substrate transporter like domains"/>
    <property type="match status" value="1"/>
</dbReference>
<organism evidence="7 8">
    <name type="scientific">Pilimelia columellifera subsp. columellifera</name>
    <dbReference type="NCBI Taxonomy" id="706583"/>
    <lineage>
        <taxon>Bacteria</taxon>
        <taxon>Bacillati</taxon>
        <taxon>Actinomycetota</taxon>
        <taxon>Actinomycetes</taxon>
        <taxon>Micromonosporales</taxon>
        <taxon>Micromonosporaceae</taxon>
        <taxon>Pilimelia</taxon>
    </lineage>
</organism>
<feature type="transmembrane region" description="Helical" evidence="6">
    <location>
        <begin position="354"/>
        <end position="380"/>
    </location>
</feature>
<feature type="transmembrane region" description="Helical" evidence="6">
    <location>
        <begin position="319"/>
        <end position="342"/>
    </location>
</feature>
<dbReference type="CDD" id="cd06173">
    <property type="entry name" value="MFS_MefA_like"/>
    <property type="match status" value="1"/>
</dbReference>
<accession>A0ABN3NRG6</accession>
<name>A0ABN3NRG6_9ACTN</name>
<feature type="transmembrane region" description="Helical" evidence="6">
    <location>
        <begin position="177"/>
        <end position="196"/>
    </location>
</feature>
<dbReference type="EMBL" id="BAAARY010000021">
    <property type="protein sequence ID" value="GAA2530583.1"/>
    <property type="molecule type" value="Genomic_DNA"/>
</dbReference>
<evidence type="ECO:0000256" key="5">
    <source>
        <dbReference type="ARBA" id="ARBA00023136"/>
    </source>
</evidence>
<keyword evidence="2" id="KW-1003">Cell membrane</keyword>
<dbReference type="InterPro" id="IPR036259">
    <property type="entry name" value="MFS_trans_sf"/>
</dbReference>
<feature type="transmembrane region" description="Helical" evidence="6">
    <location>
        <begin position="296"/>
        <end position="313"/>
    </location>
</feature>
<dbReference type="Pfam" id="PF07690">
    <property type="entry name" value="MFS_1"/>
    <property type="match status" value="2"/>
</dbReference>
<dbReference type="SUPFAM" id="SSF103473">
    <property type="entry name" value="MFS general substrate transporter"/>
    <property type="match status" value="1"/>
</dbReference>
<feature type="transmembrane region" description="Helical" evidence="6">
    <location>
        <begin position="100"/>
        <end position="123"/>
    </location>
</feature>
<evidence type="ECO:0000256" key="1">
    <source>
        <dbReference type="ARBA" id="ARBA00004651"/>
    </source>
</evidence>
<keyword evidence="3 6" id="KW-0812">Transmembrane</keyword>
<proteinExistence type="predicted"/>
<feature type="transmembrane region" description="Helical" evidence="6">
    <location>
        <begin position="217"/>
        <end position="243"/>
    </location>
</feature>
<evidence type="ECO:0000256" key="6">
    <source>
        <dbReference type="SAM" id="Phobius"/>
    </source>
</evidence>
<protein>
    <submittedName>
        <fullName evidence="7">MFS transporter</fullName>
    </submittedName>
</protein>
<dbReference type="PANTHER" id="PTHR23513:SF11">
    <property type="entry name" value="STAPHYLOFERRIN A TRANSPORTER"/>
    <property type="match status" value="1"/>
</dbReference>
<evidence type="ECO:0000256" key="2">
    <source>
        <dbReference type="ARBA" id="ARBA00022475"/>
    </source>
</evidence>
<sequence>MAGDEAEVDRTATFRDVFAVGEYRALFTANALSWAGDYLAKAAVSALVYERTNSAALSAATFALSYLPWLVGGPVLSALADRFPYRKVMIVCDLLRMVTIGVVALPGVPVEAMLVMLFLTSLANPPAQAARSALLPMILDRQKLVVGIALNSTSSQVAQLCGYLAGGALAPFAPRAAIAVDAATFGLSALLIWRGVRRRPAHDRTVRRHLLRETGEGFRLVFGTPVLRAIALLVFATAMFSIVPEGLAAAWAAEIADGDASRGINQGLIMVAAPAGFILGSLTVARAVRPSVRERLVPVFGVLAAASLTPALATPSVGWVLVLSALSGFATAGLLPTANGLFVQALPDGYRARAFGVMQTGLQVFQGVGVLVTGVLADLYPLPKVVGLWSLGGVGLMLIIAATWPTRAQFRRATASVSVVRETGHAPAEPAGRRPRAVAA</sequence>
<dbReference type="Proteomes" id="UP001499978">
    <property type="component" value="Unassembled WGS sequence"/>
</dbReference>
<dbReference type="RefSeq" id="WP_344174022.1">
    <property type="nucleotide sequence ID" value="NZ_BAAARY010000021.1"/>
</dbReference>
<evidence type="ECO:0000313" key="7">
    <source>
        <dbReference type="EMBL" id="GAA2530583.1"/>
    </source>
</evidence>
<evidence type="ECO:0000256" key="4">
    <source>
        <dbReference type="ARBA" id="ARBA00022989"/>
    </source>
</evidence>
<feature type="transmembrane region" description="Helical" evidence="6">
    <location>
        <begin position="386"/>
        <end position="404"/>
    </location>
</feature>
<gene>
    <name evidence="7" type="ORF">GCM10010201_32540</name>
</gene>
<comment type="caution">
    <text evidence="7">The sequence shown here is derived from an EMBL/GenBank/DDBJ whole genome shotgun (WGS) entry which is preliminary data.</text>
</comment>
<keyword evidence="8" id="KW-1185">Reference proteome</keyword>
<evidence type="ECO:0000256" key="3">
    <source>
        <dbReference type="ARBA" id="ARBA00022692"/>
    </source>
</evidence>